<proteinExistence type="inferred from homology"/>
<dbReference type="EC" id="1.5.1.3" evidence="3 8"/>
<keyword evidence="6 8" id="KW-0560">Oxidoreductase</keyword>
<protein>
    <recommendedName>
        <fullName evidence="3 8">Dihydrofolate reductase</fullName>
        <ecNumber evidence="3 8">1.5.1.3</ecNumber>
    </recommendedName>
</protein>
<comment type="caution">
    <text evidence="11">The sequence shown here is derived from an EMBL/GenBank/DDBJ whole genome shotgun (WGS) entry which is preliminary data.</text>
</comment>
<comment type="function">
    <text evidence="7 8">Key enzyme in folate metabolism. Catalyzes an essential reaction for de novo glycine and purine synthesis, and for DNA precursor synthesis.</text>
</comment>
<keyword evidence="4 8" id="KW-0554">One-carbon metabolism</keyword>
<organism evidence="11 12">
    <name type="scientific">Candidatus Sungbacteria bacterium RIFCSPLOWO2_01_FULL_47_10</name>
    <dbReference type="NCBI Taxonomy" id="1802276"/>
    <lineage>
        <taxon>Bacteria</taxon>
        <taxon>Candidatus Sungiibacteriota</taxon>
    </lineage>
</organism>
<dbReference type="AlphaFoldDB" id="A0A1G2KY33"/>
<dbReference type="GO" id="GO:0004146">
    <property type="term" value="F:dihydrofolate reductase activity"/>
    <property type="evidence" value="ECO:0007669"/>
    <property type="project" value="UniProtKB-EC"/>
</dbReference>
<evidence type="ECO:0000256" key="8">
    <source>
        <dbReference type="PIRNR" id="PIRNR000194"/>
    </source>
</evidence>
<evidence type="ECO:0000256" key="2">
    <source>
        <dbReference type="ARBA" id="ARBA00009539"/>
    </source>
</evidence>
<evidence type="ECO:0000256" key="3">
    <source>
        <dbReference type="ARBA" id="ARBA00012856"/>
    </source>
</evidence>
<sequence length="168" mass="19285">MNISLIVALDINRLIGVKNGIPWHLPADLWHFKSLTVGKPIIMGSTTHETIGKPLPERVNIVITRKKDYLAEGCVIVSSVEGAIAAAENALKEMSGNEIMIIGGGEVYRQFLHRANRMYLTRIDYEFHGDTYFPEWSPDEWQEVSREEHEPDEKNLYRYAFVVLERKE</sequence>
<evidence type="ECO:0000313" key="11">
    <source>
        <dbReference type="EMBL" id="OHA04290.1"/>
    </source>
</evidence>
<dbReference type="EMBL" id="MHQO01000084">
    <property type="protein sequence ID" value="OHA04290.1"/>
    <property type="molecule type" value="Genomic_DNA"/>
</dbReference>
<dbReference type="Pfam" id="PF00186">
    <property type="entry name" value="DHFR_1"/>
    <property type="match status" value="1"/>
</dbReference>
<dbReference type="PANTHER" id="PTHR48069">
    <property type="entry name" value="DIHYDROFOLATE REDUCTASE"/>
    <property type="match status" value="1"/>
</dbReference>
<name>A0A1G2KY33_9BACT</name>
<dbReference type="PROSITE" id="PS51330">
    <property type="entry name" value="DHFR_2"/>
    <property type="match status" value="1"/>
</dbReference>
<feature type="domain" description="DHFR" evidence="10">
    <location>
        <begin position="2"/>
        <end position="166"/>
    </location>
</feature>
<dbReference type="InterPro" id="IPR017925">
    <property type="entry name" value="DHFR_CS"/>
</dbReference>
<reference evidence="11 12" key="1">
    <citation type="journal article" date="2016" name="Nat. Commun.">
        <title>Thousands of microbial genomes shed light on interconnected biogeochemical processes in an aquifer system.</title>
        <authorList>
            <person name="Anantharaman K."/>
            <person name="Brown C.T."/>
            <person name="Hug L.A."/>
            <person name="Sharon I."/>
            <person name="Castelle C.J."/>
            <person name="Probst A.J."/>
            <person name="Thomas B.C."/>
            <person name="Singh A."/>
            <person name="Wilkins M.J."/>
            <person name="Karaoz U."/>
            <person name="Brodie E.L."/>
            <person name="Williams K.H."/>
            <person name="Hubbard S.S."/>
            <person name="Banfield J.F."/>
        </authorList>
    </citation>
    <scope>NUCLEOTIDE SEQUENCE [LARGE SCALE GENOMIC DNA]</scope>
</reference>
<evidence type="ECO:0000256" key="6">
    <source>
        <dbReference type="ARBA" id="ARBA00023002"/>
    </source>
</evidence>
<dbReference type="GO" id="GO:0046655">
    <property type="term" value="P:folic acid metabolic process"/>
    <property type="evidence" value="ECO:0007669"/>
    <property type="project" value="TreeGrafter"/>
</dbReference>
<dbReference type="GO" id="GO:0046452">
    <property type="term" value="P:dihydrofolate metabolic process"/>
    <property type="evidence" value="ECO:0007669"/>
    <property type="project" value="TreeGrafter"/>
</dbReference>
<evidence type="ECO:0000256" key="4">
    <source>
        <dbReference type="ARBA" id="ARBA00022563"/>
    </source>
</evidence>
<comment type="catalytic activity">
    <reaction evidence="8">
        <text>(6S)-5,6,7,8-tetrahydrofolate + NADP(+) = 7,8-dihydrofolate + NADPH + H(+)</text>
        <dbReference type="Rhea" id="RHEA:15009"/>
        <dbReference type="ChEBI" id="CHEBI:15378"/>
        <dbReference type="ChEBI" id="CHEBI:57451"/>
        <dbReference type="ChEBI" id="CHEBI:57453"/>
        <dbReference type="ChEBI" id="CHEBI:57783"/>
        <dbReference type="ChEBI" id="CHEBI:58349"/>
        <dbReference type="EC" id="1.5.1.3"/>
    </reaction>
</comment>
<comment type="similarity">
    <text evidence="2 8 9">Belongs to the dihydrofolate reductase family.</text>
</comment>
<dbReference type="UniPathway" id="UPA00077">
    <property type="reaction ID" value="UER00158"/>
</dbReference>
<dbReference type="NCBIfam" id="NF008037">
    <property type="entry name" value="PRK10769.1"/>
    <property type="match status" value="1"/>
</dbReference>
<dbReference type="PANTHER" id="PTHR48069:SF3">
    <property type="entry name" value="DIHYDROFOLATE REDUCTASE"/>
    <property type="match status" value="1"/>
</dbReference>
<dbReference type="PRINTS" id="PR00070">
    <property type="entry name" value="DHFR"/>
</dbReference>
<evidence type="ECO:0000256" key="1">
    <source>
        <dbReference type="ARBA" id="ARBA00004903"/>
    </source>
</evidence>
<dbReference type="InterPro" id="IPR001796">
    <property type="entry name" value="DHFR_dom"/>
</dbReference>
<dbReference type="InterPro" id="IPR024072">
    <property type="entry name" value="DHFR-like_dom_sf"/>
</dbReference>
<dbReference type="InterPro" id="IPR012259">
    <property type="entry name" value="DHFR"/>
</dbReference>
<gene>
    <name evidence="11" type="ORF">A2934_02060</name>
</gene>
<comment type="pathway">
    <text evidence="1 8">Cofactor biosynthesis; tetrahydrofolate biosynthesis; 5,6,7,8-tetrahydrofolate from 7,8-dihydrofolate: step 1/1.</text>
</comment>
<dbReference type="Gene3D" id="3.40.430.10">
    <property type="entry name" value="Dihydrofolate Reductase, subunit A"/>
    <property type="match status" value="1"/>
</dbReference>
<evidence type="ECO:0000259" key="10">
    <source>
        <dbReference type="PROSITE" id="PS51330"/>
    </source>
</evidence>
<dbReference type="SUPFAM" id="SSF53597">
    <property type="entry name" value="Dihydrofolate reductase-like"/>
    <property type="match status" value="1"/>
</dbReference>
<dbReference type="GO" id="GO:0005829">
    <property type="term" value="C:cytosol"/>
    <property type="evidence" value="ECO:0007669"/>
    <property type="project" value="TreeGrafter"/>
</dbReference>
<evidence type="ECO:0000256" key="7">
    <source>
        <dbReference type="ARBA" id="ARBA00025067"/>
    </source>
</evidence>
<dbReference type="GO" id="GO:0006730">
    <property type="term" value="P:one-carbon metabolic process"/>
    <property type="evidence" value="ECO:0007669"/>
    <property type="project" value="UniProtKB-KW"/>
</dbReference>
<dbReference type="PROSITE" id="PS00075">
    <property type="entry name" value="DHFR_1"/>
    <property type="match status" value="1"/>
</dbReference>
<evidence type="ECO:0000256" key="9">
    <source>
        <dbReference type="RuleBase" id="RU004474"/>
    </source>
</evidence>
<dbReference type="FunFam" id="3.40.430.10:FF:000001">
    <property type="entry name" value="Dihydrofolate reductase"/>
    <property type="match status" value="1"/>
</dbReference>
<evidence type="ECO:0000256" key="5">
    <source>
        <dbReference type="ARBA" id="ARBA00022857"/>
    </source>
</evidence>
<dbReference type="PIRSF" id="PIRSF000194">
    <property type="entry name" value="DHFR"/>
    <property type="match status" value="1"/>
</dbReference>
<accession>A0A1G2KY33</accession>
<dbReference type="Proteomes" id="UP000177982">
    <property type="component" value="Unassembled WGS sequence"/>
</dbReference>
<dbReference type="GO" id="GO:0070401">
    <property type="term" value="F:NADP+ binding"/>
    <property type="evidence" value="ECO:0007669"/>
    <property type="project" value="UniProtKB-ARBA"/>
</dbReference>
<evidence type="ECO:0000313" key="12">
    <source>
        <dbReference type="Proteomes" id="UP000177982"/>
    </source>
</evidence>
<keyword evidence="5 8" id="KW-0521">NADP</keyword>
<dbReference type="CDD" id="cd00209">
    <property type="entry name" value="DHFR"/>
    <property type="match status" value="1"/>
</dbReference>
<dbReference type="GO" id="GO:0046654">
    <property type="term" value="P:tetrahydrofolate biosynthetic process"/>
    <property type="evidence" value="ECO:0007669"/>
    <property type="project" value="UniProtKB-UniPathway"/>
</dbReference>